<dbReference type="STRING" id="1043493.SAMN05421637_1328"/>
<dbReference type="Gene3D" id="3.40.50.620">
    <property type="entry name" value="HUPs"/>
    <property type="match status" value="1"/>
</dbReference>
<dbReference type="GO" id="GO:0006139">
    <property type="term" value="P:nucleobase-containing compound metabolic process"/>
    <property type="evidence" value="ECO:0007669"/>
    <property type="project" value="UniProtKB-ARBA"/>
</dbReference>
<feature type="site" description="Electron transfer via tryptophanyl radical" evidence="5">
    <location>
        <position position="369"/>
    </location>
</feature>
<dbReference type="GO" id="GO:0003904">
    <property type="term" value="F:deoxyribodipyrimidine photo-lyase activity"/>
    <property type="evidence" value="ECO:0007669"/>
    <property type="project" value="TreeGrafter"/>
</dbReference>
<dbReference type="PROSITE" id="PS51645">
    <property type="entry name" value="PHR_CRY_ALPHA_BETA"/>
    <property type="match status" value="1"/>
</dbReference>
<dbReference type="AlphaFoldDB" id="A0A1H6XKR3"/>
<dbReference type="Pfam" id="PF00875">
    <property type="entry name" value="DNA_photolyase"/>
    <property type="match status" value="1"/>
</dbReference>
<feature type="site" description="Electron transfer via tryptophanyl radical" evidence="5">
    <location>
        <position position="290"/>
    </location>
</feature>
<dbReference type="InterPro" id="IPR014729">
    <property type="entry name" value="Rossmann-like_a/b/a_fold"/>
</dbReference>
<dbReference type="PROSITE" id="PS00394">
    <property type="entry name" value="DNA_PHOTOLYASES_1_1"/>
    <property type="match status" value="1"/>
</dbReference>
<dbReference type="RefSeq" id="WP_042214123.1">
    <property type="nucleotide sequence ID" value="NZ_BBLU01000005.1"/>
</dbReference>
<evidence type="ECO:0000313" key="9">
    <source>
        <dbReference type="Proteomes" id="UP000183315"/>
    </source>
</evidence>
<evidence type="ECO:0000256" key="2">
    <source>
        <dbReference type="ARBA" id="ARBA00022827"/>
    </source>
</evidence>
<dbReference type="Pfam" id="PF03441">
    <property type="entry name" value="FAD_binding_7"/>
    <property type="match status" value="1"/>
</dbReference>
<dbReference type="InterPro" id="IPR006050">
    <property type="entry name" value="DNA_photolyase_N"/>
</dbReference>
<dbReference type="GO" id="GO:0009416">
    <property type="term" value="P:response to light stimulus"/>
    <property type="evidence" value="ECO:0007669"/>
    <property type="project" value="TreeGrafter"/>
</dbReference>
<sequence length="441" mass="48889">MTTVWWVRRDARLADNPALLAAQEDGPAAAVFVWNRGVHLWSGRRRAHLARVLWSLKEDIGGALGVRRGEAADAVLAIAREHDARVVVAAREGSPAGIGAQDAVASALAADGRELRLVGTPYAVAPGRVRKSDGSEYRVFTPFSHAWREHGWPSPAAHADPEAFVPVESDVDLDERAAHADAEDPLTARHEFREERVREAWEGYVDGPLARYAEERDRPDLDSTSHLSVPLAYGQIHPRTVLAATAAMPGEGPRKLEAELAWRDFHADVLFRHPRAQRESLTTVLPDDSWTTGRDADQAFMAWRDGRTGFPLVDAGMRELAATGTMHNRVRMVVASFLVKDLHLPWQRGADHFRRALLDYDHAQNQLNWQWVAGTGRDAAPFFRIFNPAAQASRYDPERRYIERWVAEVDTPAYPAPMVDHAAERAAALADHKRARAGAGG</sequence>
<evidence type="ECO:0000256" key="5">
    <source>
        <dbReference type="PIRSR" id="PIRSR602081-2"/>
    </source>
</evidence>
<dbReference type="GO" id="GO:0003677">
    <property type="term" value="F:DNA binding"/>
    <property type="evidence" value="ECO:0007669"/>
    <property type="project" value="TreeGrafter"/>
</dbReference>
<keyword evidence="1 4" id="KW-0285">Flavoprotein</keyword>
<dbReference type="Gene3D" id="1.25.40.80">
    <property type="match status" value="1"/>
</dbReference>
<gene>
    <name evidence="8" type="ORF">SAMN05421637_1328</name>
</gene>
<dbReference type="InterPro" id="IPR002081">
    <property type="entry name" value="Cryptochrome/DNA_photolyase_1"/>
</dbReference>
<comment type="similarity">
    <text evidence="6">Belongs to the DNA photolyase family.</text>
</comment>
<dbReference type="InterPro" id="IPR036134">
    <property type="entry name" value="Crypto/Photolyase_FAD-like_sf"/>
</dbReference>
<feature type="binding site" evidence="4">
    <location>
        <begin position="224"/>
        <end position="228"/>
    </location>
    <ligand>
        <name>FAD</name>
        <dbReference type="ChEBI" id="CHEBI:57692"/>
    </ligand>
</feature>
<feature type="binding site" evidence="4">
    <location>
        <position position="212"/>
    </location>
    <ligand>
        <name>FAD</name>
        <dbReference type="ChEBI" id="CHEBI:57692"/>
    </ligand>
</feature>
<dbReference type="GO" id="GO:0006950">
    <property type="term" value="P:response to stress"/>
    <property type="evidence" value="ECO:0007669"/>
    <property type="project" value="UniProtKB-ARBA"/>
</dbReference>
<dbReference type="Proteomes" id="UP000183315">
    <property type="component" value="Unassembled WGS sequence"/>
</dbReference>
<dbReference type="InterPro" id="IPR005101">
    <property type="entry name" value="Cryptochr/Photolyase_FAD-bd"/>
</dbReference>
<dbReference type="SUPFAM" id="SSF48173">
    <property type="entry name" value="Cryptochrome/photolyase FAD-binding domain"/>
    <property type="match status" value="1"/>
</dbReference>
<dbReference type="PRINTS" id="PR00147">
    <property type="entry name" value="DNAPHOTLYASE"/>
</dbReference>
<feature type="site" description="Electron transfer via tryptophanyl radical" evidence="5">
    <location>
        <position position="346"/>
    </location>
</feature>
<dbReference type="eggNOG" id="COG0415">
    <property type="taxonomic scope" value="Bacteria"/>
</dbReference>
<keyword evidence="3 6" id="KW-0157">Chromophore</keyword>
<dbReference type="Gene3D" id="1.10.579.10">
    <property type="entry name" value="DNA Cyclobutane Dipyrimidine Photolyase, subunit A, domain 3"/>
    <property type="match status" value="1"/>
</dbReference>
<dbReference type="PANTHER" id="PTHR11455:SF9">
    <property type="entry name" value="CRYPTOCHROME CIRCADIAN CLOCK 5 ISOFORM X1"/>
    <property type="match status" value="1"/>
</dbReference>
<feature type="domain" description="Photolyase/cryptochrome alpha/beta" evidence="7">
    <location>
        <begin position="1"/>
        <end position="123"/>
    </location>
</feature>
<comment type="cofactor">
    <cofactor evidence="4">
        <name>FAD</name>
        <dbReference type="ChEBI" id="CHEBI:57692"/>
    </cofactor>
    <text evidence="4">Binds 1 FAD per subunit.</text>
</comment>
<feature type="binding site" evidence="4">
    <location>
        <begin position="359"/>
        <end position="361"/>
    </location>
    <ligand>
        <name>FAD</name>
        <dbReference type="ChEBI" id="CHEBI:57692"/>
    </ligand>
</feature>
<dbReference type="EMBL" id="FNZI01000002">
    <property type="protein sequence ID" value="SEJ25155.1"/>
    <property type="molecule type" value="Genomic_DNA"/>
</dbReference>
<reference evidence="8" key="1">
    <citation type="submission" date="2016-10" db="EMBL/GenBank/DDBJ databases">
        <authorList>
            <person name="de Groot N.N."/>
        </authorList>
    </citation>
    <scope>NUCLEOTIDE SEQUENCE [LARGE SCALE GENOMIC DNA]</scope>
    <source>
        <strain evidence="8">DSM 24868</strain>
    </source>
</reference>
<dbReference type="SUPFAM" id="SSF52425">
    <property type="entry name" value="Cryptochrome/photolyase, N-terminal domain"/>
    <property type="match status" value="1"/>
</dbReference>
<protein>
    <submittedName>
        <fullName evidence="8">Deoxyribodipyrimidine photo-lyase type I</fullName>
    </submittedName>
</protein>
<keyword evidence="8" id="KW-0456">Lyase</keyword>
<dbReference type="PROSITE" id="PS00691">
    <property type="entry name" value="DNA_PHOTOLYASES_1_2"/>
    <property type="match status" value="1"/>
</dbReference>
<organism evidence="8 9">
    <name type="scientific">Demequina mangrovi</name>
    <dbReference type="NCBI Taxonomy" id="1043493"/>
    <lineage>
        <taxon>Bacteria</taxon>
        <taxon>Bacillati</taxon>
        <taxon>Actinomycetota</taxon>
        <taxon>Actinomycetes</taxon>
        <taxon>Micrococcales</taxon>
        <taxon>Demequinaceae</taxon>
        <taxon>Demequina</taxon>
    </lineage>
</organism>
<evidence type="ECO:0000313" key="8">
    <source>
        <dbReference type="EMBL" id="SEJ25155.1"/>
    </source>
</evidence>
<evidence type="ECO:0000256" key="3">
    <source>
        <dbReference type="ARBA" id="ARBA00022991"/>
    </source>
</evidence>
<evidence type="ECO:0000259" key="7">
    <source>
        <dbReference type="PROSITE" id="PS51645"/>
    </source>
</evidence>
<accession>A0A1H6XKR3</accession>
<evidence type="ECO:0000256" key="1">
    <source>
        <dbReference type="ARBA" id="ARBA00022630"/>
    </source>
</evidence>
<keyword evidence="9" id="KW-1185">Reference proteome</keyword>
<dbReference type="GO" id="GO:0071949">
    <property type="term" value="F:FAD binding"/>
    <property type="evidence" value="ECO:0007669"/>
    <property type="project" value="TreeGrafter"/>
</dbReference>
<name>A0A1H6XKR3_9MICO</name>
<dbReference type="InterPro" id="IPR018394">
    <property type="entry name" value="DNA_photolyase_1_CS_C"/>
</dbReference>
<dbReference type="PANTHER" id="PTHR11455">
    <property type="entry name" value="CRYPTOCHROME"/>
    <property type="match status" value="1"/>
</dbReference>
<proteinExistence type="inferred from homology"/>
<evidence type="ECO:0000256" key="4">
    <source>
        <dbReference type="PIRSR" id="PIRSR602081-1"/>
    </source>
</evidence>
<keyword evidence="2 4" id="KW-0274">FAD</keyword>
<dbReference type="OrthoDB" id="9772484at2"/>
<evidence type="ECO:0000256" key="6">
    <source>
        <dbReference type="RuleBase" id="RU004182"/>
    </source>
</evidence>
<dbReference type="InterPro" id="IPR036155">
    <property type="entry name" value="Crypto/Photolyase_N_sf"/>
</dbReference>